<dbReference type="EMBL" id="CP051152">
    <property type="protein sequence ID" value="QJQ06195.1"/>
    <property type="molecule type" value="Genomic_DNA"/>
</dbReference>
<dbReference type="GO" id="GO:0016020">
    <property type="term" value="C:membrane"/>
    <property type="evidence" value="ECO:0007669"/>
    <property type="project" value="UniProtKB-SubCell"/>
</dbReference>
<gene>
    <name evidence="6" type="ORF">EJG51_010365</name>
</gene>
<dbReference type="PANTHER" id="PTHR10250:SF15">
    <property type="entry name" value="MICROSOMAL GLUTATHIONE S-TRANSFERASE-RELATED"/>
    <property type="match status" value="1"/>
</dbReference>
<dbReference type="OrthoDB" id="464934at2"/>
<dbReference type="GO" id="GO:0004364">
    <property type="term" value="F:glutathione transferase activity"/>
    <property type="evidence" value="ECO:0007669"/>
    <property type="project" value="TreeGrafter"/>
</dbReference>
<name>A0A6M4A4X7_9BURK</name>
<comment type="subcellular location">
    <subcellularLocation>
        <location evidence="1">Membrane</location>
        <topology evidence="1">Multi-pass membrane protein</topology>
    </subcellularLocation>
</comment>
<feature type="transmembrane region" description="Helical" evidence="5">
    <location>
        <begin position="54"/>
        <end position="72"/>
    </location>
</feature>
<evidence type="ECO:0000256" key="2">
    <source>
        <dbReference type="ARBA" id="ARBA00022692"/>
    </source>
</evidence>
<dbReference type="Proteomes" id="UP000274350">
    <property type="component" value="Chromosome"/>
</dbReference>
<evidence type="ECO:0000256" key="1">
    <source>
        <dbReference type="ARBA" id="ARBA00004141"/>
    </source>
</evidence>
<dbReference type="AlphaFoldDB" id="A0A6M4A4X7"/>
<feature type="transmembrane region" description="Helical" evidence="5">
    <location>
        <begin position="103"/>
        <end position="125"/>
    </location>
</feature>
<dbReference type="Pfam" id="PF01124">
    <property type="entry name" value="MAPEG"/>
    <property type="match status" value="1"/>
</dbReference>
<dbReference type="InterPro" id="IPR001129">
    <property type="entry name" value="Membr-assoc_MAPEG"/>
</dbReference>
<dbReference type="GO" id="GO:0006691">
    <property type="term" value="P:leukotriene metabolic process"/>
    <property type="evidence" value="ECO:0007669"/>
    <property type="project" value="UniProtKB-ARBA"/>
</dbReference>
<dbReference type="GO" id="GO:0004602">
    <property type="term" value="F:glutathione peroxidase activity"/>
    <property type="evidence" value="ECO:0007669"/>
    <property type="project" value="TreeGrafter"/>
</dbReference>
<reference evidence="6 7" key="1">
    <citation type="journal article" date="2019" name="Int. J. Syst. Evol. Microbiol.">
        <title>Undibacterium piscinae sp. nov., isolated from Korean shiner intestine.</title>
        <authorList>
            <person name="Lee S.Y."/>
            <person name="Kang W."/>
            <person name="Kim P.S."/>
            <person name="Kim H.S."/>
            <person name="Sung H."/>
            <person name="Shin N.R."/>
            <person name="Whon T.W."/>
            <person name="Yun J.H."/>
            <person name="Lee J.Y."/>
            <person name="Lee J.Y."/>
            <person name="Jung M.J."/>
            <person name="Jeong Y.S."/>
            <person name="Tak E.J."/>
            <person name="Han J.E."/>
            <person name="Hyun D.W."/>
            <person name="Kang M.S."/>
            <person name="Lee K.E."/>
            <person name="Lee B.H."/>
            <person name="Bae J.W."/>
        </authorList>
    </citation>
    <scope>NUCLEOTIDE SEQUENCE [LARGE SCALE GENOMIC DNA]</scope>
    <source>
        <strain evidence="6 7">S11R28</strain>
    </source>
</reference>
<dbReference type="InterPro" id="IPR050997">
    <property type="entry name" value="MAPEG"/>
</dbReference>
<protein>
    <submittedName>
        <fullName evidence="6">MAPEG family protein</fullName>
    </submittedName>
</protein>
<dbReference type="Gene3D" id="1.20.120.550">
    <property type="entry name" value="Membrane associated eicosanoid/glutathione metabolism-like domain"/>
    <property type="match status" value="1"/>
</dbReference>
<evidence type="ECO:0000313" key="6">
    <source>
        <dbReference type="EMBL" id="QJQ06195.1"/>
    </source>
</evidence>
<dbReference type="SUPFAM" id="SSF161084">
    <property type="entry name" value="MAPEG domain-like"/>
    <property type="match status" value="1"/>
</dbReference>
<evidence type="ECO:0000256" key="5">
    <source>
        <dbReference type="SAM" id="Phobius"/>
    </source>
</evidence>
<organism evidence="6 7">
    <name type="scientific">Undibacterium piscinae</name>
    <dbReference type="NCBI Taxonomy" id="2495591"/>
    <lineage>
        <taxon>Bacteria</taxon>
        <taxon>Pseudomonadati</taxon>
        <taxon>Pseudomonadota</taxon>
        <taxon>Betaproteobacteria</taxon>
        <taxon>Burkholderiales</taxon>
        <taxon>Oxalobacteraceae</taxon>
        <taxon>Undibacterium</taxon>
    </lineage>
</organism>
<evidence type="ECO:0000313" key="7">
    <source>
        <dbReference type="Proteomes" id="UP000274350"/>
    </source>
</evidence>
<keyword evidence="4 5" id="KW-0472">Membrane</keyword>
<evidence type="ECO:0000256" key="3">
    <source>
        <dbReference type="ARBA" id="ARBA00022989"/>
    </source>
</evidence>
<dbReference type="KEGG" id="upi:EJG51_010365"/>
<dbReference type="PANTHER" id="PTHR10250">
    <property type="entry name" value="MICROSOMAL GLUTATHIONE S-TRANSFERASE"/>
    <property type="match status" value="1"/>
</dbReference>
<accession>A0A6M4A4X7</accession>
<keyword evidence="7" id="KW-1185">Reference proteome</keyword>
<proteinExistence type="predicted"/>
<keyword evidence="2 5" id="KW-0812">Transmembrane</keyword>
<dbReference type="InterPro" id="IPR023352">
    <property type="entry name" value="MAPEG-like_dom_sf"/>
</dbReference>
<keyword evidence="3 5" id="KW-1133">Transmembrane helix</keyword>
<evidence type="ECO:0000256" key="4">
    <source>
        <dbReference type="ARBA" id="ARBA00023136"/>
    </source>
</evidence>
<feature type="transmembrane region" description="Helical" evidence="5">
    <location>
        <begin position="6"/>
        <end position="24"/>
    </location>
</feature>
<sequence length="126" mass="14040">MQLPWASWITIVTLLMYFWVIANVGRARGKYQVKAPSVDGPPEFLRSLRVQINTSEQLIFFLPALWLCAYWWSDQVAALGGALWIVGRVVYALAYYRDAAKRSAGFGIATLASIGLLLGAVYGLIR</sequence>
<feature type="transmembrane region" description="Helical" evidence="5">
    <location>
        <begin position="78"/>
        <end position="96"/>
    </location>
</feature>